<gene>
    <name evidence="1" type="ORF">ME9_00060</name>
</gene>
<comment type="caution">
    <text evidence="1">The sequence shown here is derived from an EMBL/GenBank/DDBJ whole genome shotgun (WGS) entry which is preliminary data.</text>
</comment>
<dbReference type="Proteomes" id="UP000002648">
    <property type="component" value="Unassembled WGS sequence"/>
</dbReference>
<organism evidence="1 2">
    <name type="scientific">Bartonella taylorii 8TBB</name>
    <dbReference type="NCBI Taxonomy" id="1094560"/>
    <lineage>
        <taxon>Bacteria</taxon>
        <taxon>Pseudomonadati</taxon>
        <taxon>Pseudomonadota</taxon>
        <taxon>Alphaproteobacteria</taxon>
        <taxon>Hyphomicrobiales</taxon>
        <taxon>Bartonellaceae</taxon>
        <taxon>Bartonella</taxon>
    </lineage>
</organism>
<evidence type="ECO:0000313" key="1">
    <source>
        <dbReference type="EMBL" id="EJF97794.1"/>
    </source>
</evidence>
<dbReference type="RefSeq" id="WP_004857638.1">
    <property type="nucleotide sequence ID" value="NZ_JH725050.1"/>
</dbReference>
<name>A0A9P2S1J8_BARTA</name>
<sequence>MTEDRLKQAFDESLQWAKGDFGFHKMFRSQYSALPLEKDIVAYSTDETNGASYVLLHCDEEVMFKAGGRKYCLDIVTIKDGKRAFTDVSIDSFRTTNC</sequence>
<evidence type="ECO:0000313" key="2">
    <source>
        <dbReference type="Proteomes" id="UP000002648"/>
    </source>
</evidence>
<accession>A0A9P2S1J8</accession>
<dbReference type="AlphaFoldDB" id="A0A9P2S1J8"/>
<reference evidence="1 2" key="1">
    <citation type="submission" date="2012-03" db="EMBL/GenBank/DDBJ databases">
        <title>The Genome Sequence of Bartonella taylorii 8TBB.</title>
        <authorList>
            <consortium name="The Broad Institute Genome Sequencing Platform"/>
            <consortium name="The Broad Institute Genome Sequencing Center for Infectious Disease"/>
            <person name="Feldgarden M."/>
            <person name="Kirby J."/>
            <person name="Kosoy M."/>
            <person name="Birtles R."/>
            <person name="Probert W.S."/>
            <person name="Chiaraviglio L."/>
            <person name="Young S.K."/>
            <person name="Zeng Q."/>
            <person name="Gargeya S."/>
            <person name="Fitzgerald M."/>
            <person name="Haas B."/>
            <person name="Abouelleil A."/>
            <person name="Alvarado L."/>
            <person name="Arachchi H.M."/>
            <person name="Berlin A."/>
            <person name="Chapman S.B."/>
            <person name="Gearin G."/>
            <person name="Goldberg J."/>
            <person name="Griggs A."/>
            <person name="Gujja S."/>
            <person name="Hansen M."/>
            <person name="Heiman D."/>
            <person name="Howarth C."/>
            <person name="Larimer J."/>
            <person name="Lui A."/>
            <person name="MacDonald P.J.P."/>
            <person name="McCowen C."/>
            <person name="Montmayeur A."/>
            <person name="Murphy C."/>
            <person name="Neiman D."/>
            <person name="Pearson M."/>
            <person name="Priest M."/>
            <person name="Roberts A."/>
            <person name="Saif S."/>
            <person name="Shea T."/>
            <person name="Sisk P."/>
            <person name="Stolte C."/>
            <person name="Sykes S."/>
            <person name="Wortman J."/>
            <person name="Nusbaum C."/>
            <person name="Birren B."/>
        </authorList>
    </citation>
    <scope>NUCLEOTIDE SEQUENCE [LARGE SCALE GENOMIC DNA]</scope>
    <source>
        <strain evidence="1 2">8TBB</strain>
    </source>
</reference>
<dbReference type="EMBL" id="AIMD01000003">
    <property type="protein sequence ID" value="EJF97794.1"/>
    <property type="molecule type" value="Genomic_DNA"/>
</dbReference>
<proteinExistence type="predicted"/>
<protein>
    <submittedName>
        <fullName evidence="1">Uncharacterized protein</fullName>
    </submittedName>
</protein>
<keyword evidence="2" id="KW-1185">Reference proteome</keyword>